<proteinExistence type="predicted"/>
<dbReference type="Proteomes" id="UP001519291">
    <property type="component" value="Unassembled WGS sequence"/>
</dbReference>
<dbReference type="Gene3D" id="3.40.50.1820">
    <property type="entry name" value="alpha/beta hydrolase"/>
    <property type="match status" value="1"/>
</dbReference>
<dbReference type="PANTHER" id="PTHR43433:SF5">
    <property type="entry name" value="AB HYDROLASE-1 DOMAIN-CONTAINING PROTEIN"/>
    <property type="match status" value="1"/>
</dbReference>
<name>A0ABS4XXH0_9ACTN</name>
<keyword evidence="3" id="KW-1185">Reference proteome</keyword>
<organism evidence="2 3">
    <name type="scientific">Streptomyces syringium</name>
    <dbReference type="NCBI Taxonomy" id="76729"/>
    <lineage>
        <taxon>Bacteria</taxon>
        <taxon>Bacillati</taxon>
        <taxon>Actinomycetota</taxon>
        <taxon>Actinomycetes</taxon>
        <taxon>Kitasatosporales</taxon>
        <taxon>Streptomycetaceae</taxon>
        <taxon>Streptomyces</taxon>
    </lineage>
</organism>
<dbReference type="Pfam" id="PF00561">
    <property type="entry name" value="Abhydrolase_1"/>
    <property type="match status" value="1"/>
</dbReference>
<dbReference type="SUPFAM" id="SSF53474">
    <property type="entry name" value="alpha/beta-Hydrolases"/>
    <property type="match status" value="1"/>
</dbReference>
<comment type="caution">
    <text evidence="2">The sequence shown here is derived from an EMBL/GenBank/DDBJ whole genome shotgun (WGS) entry which is preliminary data.</text>
</comment>
<dbReference type="RefSeq" id="WP_209513725.1">
    <property type="nucleotide sequence ID" value="NZ_JAGIOH010000001.1"/>
</dbReference>
<sequence>MSTPETGTLAVAGARLHFEVRGAGPLLLLIPGGNSDAAVFDPMAAALAEDHRVLTYDPRGNSRSPLDGPPVDQRLDVHTDDAYRLLGHVAAAGESVQVFGSCSGGLVALELAVRHPDRIRSAVVHEPPALAVLPDAAALSVFIDDVHETFRRAGVAAAMRKLNALFGGRPAPVLPQAHDNTAFFLAHTMRPFTRVVPDFAAVAAAAGRIAVAGGRASSTQVICRPAAVLAERIGRELTEFPGGHIGYATWPVEFAERLVGVFAAMPAPGGVPEPAEARET</sequence>
<gene>
    <name evidence="2" type="ORF">JO379_000666</name>
</gene>
<evidence type="ECO:0000313" key="3">
    <source>
        <dbReference type="Proteomes" id="UP001519291"/>
    </source>
</evidence>
<dbReference type="InterPro" id="IPR029058">
    <property type="entry name" value="AB_hydrolase_fold"/>
</dbReference>
<feature type="domain" description="AB hydrolase-1" evidence="1">
    <location>
        <begin position="25"/>
        <end position="152"/>
    </location>
</feature>
<dbReference type="PANTHER" id="PTHR43433">
    <property type="entry name" value="HYDROLASE, ALPHA/BETA FOLD FAMILY PROTEIN"/>
    <property type="match status" value="1"/>
</dbReference>
<reference evidence="2 3" key="1">
    <citation type="submission" date="2021-03" db="EMBL/GenBank/DDBJ databases">
        <title>Sequencing the genomes of 1000 actinobacteria strains.</title>
        <authorList>
            <person name="Klenk H.-P."/>
        </authorList>
    </citation>
    <scope>NUCLEOTIDE SEQUENCE [LARGE SCALE GENOMIC DNA]</scope>
    <source>
        <strain evidence="2 3">DSM 41480</strain>
    </source>
</reference>
<protein>
    <submittedName>
        <fullName evidence="2">Pimeloyl-ACP methyl ester carboxylesterase</fullName>
    </submittedName>
</protein>
<dbReference type="InterPro" id="IPR000073">
    <property type="entry name" value="AB_hydrolase_1"/>
</dbReference>
<dbReference type="EMBL" id="JAGIOH010000001">
    <property type="protein sequence ID" value="MBP2401197.1"/>
    <property type="molecule type" value="Genomic_DNA"/>
</dbReference>
<dbReference type="GeneID" id="91567541"/>
<dbReference type="InterPro" id="IPR050471">
    <property type="entry name" value="AB_hydrolase"/>
</dbReference>
<evidence type="ECO:0000259" key="1">
    <source>
        <dbReference type="Pfam" id="PF00561"/>
    </source>
</evidence>
<accession>A0ABS4XXH0</accession>
<evidence type="ECO:0000313" key="2">
    <source>
        <dbReference type="EMBL" id="MBP2401197.1"/>
    </source>
</evidence>